<keyword evidence="5 9" id="KW-0133">Cell shape</keyword>
<evidence type="ECO:0000256" key="7">
    <source>
        <dbReference type="ARBA" id="ARBA00023306"/>
    </source>
</evidence>
<dbReference type="SUPFAM" id="SSF53244">
    <property type="entry name" value="MurD-like peptide ligases, peptide-binding domain"/>
    <property type="match status" value="1"/>
</dbReference>
<feature type="region of interest" description="Disordered" evidence="10">
    <location>
        <begin position="1"/>
        <end position="29"/>
    </location>
</feature>
<keyword evidence="4 9" id="KW-0067">ATP-binding</keyword>
<dbReference type="Proteomes" id="UP001172217">
    <property type="component" value="Unassembled WGS sequence"/>
</dbReference>
<dbReference type="RefSeq" id="WP_226141724.1">
    <property type="nucleotide sequence ID" value="NZ_JAENHS010000002.1"/>
</dbReference>
<evidence type="ECO:0000313" key="14">
    <source>
        <dbReference type="EMBL" id="MDN7526415.1"/>
    </source>
</evidence>
<evidence type="ECO:0000256" key="5">
    <source>
        <dbReference type="ARBA" id="ARBA00022960"/>
    </source>
</evidence>
<dbReference type="InterPro" id="IPR036565">
    <property type="entry name" value="Mur-like_cat_sf"/>
</dbReference>
<name>A0ABT8NZD1_9BURK</name>
<protein>
    <recommendedName>
        <fullName evidence="9">UDP-N-acetylmuramate--L-alanyl-gamma-D-glutamyl-meso-2,6-diaminoheptandioate ligase</fullName>
        <ecNumber evidence="9">6.3.2.45</ecNumber>
    </recommendedName>
    <alternativeName>
        <fullName evidence="9">Murein peptide ligase</fullName>
    </alternativeName>
    <alternativeName>
        <fullName evidence="9">UDP-N-acetylmuramate:L-alanyl-gamma-D-glutamyl-meso-diaminopimelate ligase</fullName>
    </alternativeName>
</protein>
<dbReference type="GO" id="GO:0106418">
    <property type="term" value="F:UDP-N-acetylmuramate-L-alanyl-gamma-D-glutamyl-meso-2,6-diaminoheptanedioate ligase activity"/>
    <property type="evidence" value="ECO:0007669"/>
    <property type="project" value="UniProtKB-EC"/>
</dbReference>
<comment type="cofactor">
    <cofactor evidence="9">
        <name>Mg(2+)</name>
        <dbReference type="ChEBI" id="CHEBI:18420"/>
    </cofactor>
</comment>
<evidence type="ECO:0000259" key="12">
    <source>
        <dbReference type="Pfam" id="PF02875"/>
    </source>
</evidence>
<feature type="compositionally biased region" description="Basic residues" evidence="10">
    <location>
        <begin position="20"/>
        <end position="29"/>
    </location>
</feature>
<keyword evidence="9" id="KW-0460">Magnesium</keyword>
<organism evidence="14 15">
    <name type="scientific">Burkholderia orbicola</name>
    <dbReference type="NCBI Taxonomy" id="2978683"/>
    <lineage>
        <taxon>Bacteria</taxon>
        <taxon>Pseudomonadati</taxon>
        <taxon>Pseudomonadota</taxon>
        <taxon>Betaproteobacteria</taxon>
        <taxon>Burkholderiales</taxon>
        <taxon>Burkholderiaceae</taxon>
        <taxon>Burkholderia</taxon>
        <taxon>Burkholderia cepacia complex</taxon>
    </lineage>
</organism>
<comment type="catalytic activity">
    <reaction evidence="9">
        <text>UDP-N-acetyl-alpha-D-muramate + L-alanyl-gamma-D-glutamyl-meso-2,6-diaminopimelate + ATP = UDP-N-acetyl-alpha-D-muramoyl-L-alanyl-gamma-D-glutamyl-meso-2,6-diaminopimelate + ADP + phosphate + H(+)</text>
        <dbReference type="Rhea" id="RHEA:29563"/>
        <dbReference type="ChEBI" id="CHEBI:15378"/>
        <dbReference type="ChEBI" id="CHEBI:30616"/>
        <dbReference type="ChEBI" id="CHEBI:43474"/>
        <dbReference type="ChEBI" id="CHEBI:61401"/>
        <dbReference type="ChEBI" id="CHEBI:70757"/>
        <dbReference type="ChEBI" id="CHEBI:83905"/>
        <dbReference type="ChEBI" id="CHEBI:456216"/>
        <dbReference type="EC" id="6.3.2.45"/>
    </reaction>
</comment>
<evidence type="ECO:0000256" key="6">
    <source>
        <dbReference type="ARBA" id="ARBA00022984"/>
    </source>
</evidence>
<dbReference type="PANTHER" id="PTHR43445:SF5">
    <property type="entry name" value="UDP-N-ACETYLMURAMATE--L-ALANYL-GAMMA-D-GLUTAMYL-MESO-2,6-DIAMINOHEPTANDIOATE LIGASE"/>
    <property type="match status" value="1"/>
</dbReference>
<dbReference type="HAMAP" id="MF_02020">
    <property type="entry name" value="Mpl"/>
    <property type="match status" value="1"/>
</dbReference>
<dbReference type="InterPro" id="IPR050061">
    <property type="entry name" value="MurCDEF_pg_biosynth"/>
</dbReference>
<comment type="function">
    <text evidence="9">Reutilizes the intact tripeptide L-alanyl-gamma-D-glutamyl-meso-diaminopimelate by linking it to UDP-N-acetylmuramate.</text>
</comment>
<comment type="caution">
    <text evidence="14">The sequence shown here is derived from an EMBL/GenBank/DDBJ whole genome shotgun (WGS) entry which is preliminary data.</text>
</comment>
<evidence type="ECO:0000256" key="3">
    <source>
        <dbReference type="ARBA" id="ARBA00022741"/>
    </source>
</evidence>
<keyword evidence="3 9" id="KW-0547">Nucleotide-binding</keyword>
<evidence type="ECO:0000259" key="11">
    <source>
        <dbReference type="Pfam" id="PF01225"/>
    </source>
</evidence>
<dbReference type="SUPFAM" id="SSF53623">
    <property type="entry name" value="MurD-like peptide ligases, catalytic domain"/>
    <property type="match status" value="1"/>
</dbReference>
<evidence type="ECO:0000256" key="9">
    <source>
        <dbReference type="HAMAP-Rule" id="MF_02020"/>
    </source>
</evidence>
<keyword evidence="8 9" id="KW-0961">Cell wall biogenesis/degradation</keyword>
<keyword evidence="7 9" id="KW-0131">Cell cycle</keyword>
<comment type="similarity">
    <text evidence="9">Belongs to the MurCDEF family. Mpl subfamily.</text>
</comment>
<dbReference type="EMBL" id="JAUJQL010000015">
    <property type="protein sequence ID" value="MDN7526415.1"/>
    <property type="molecule type" value="Genomic_DNA"/>
</dbReference>
<reference evidence="14" key="1">
    <citation type="submission" date="2023-07" db="EMBL/GenBank/DDBJ databases">
        <title>A collection of bacterial strains from the Burkholderia cepacia Research Laboratory and Repository.</title>
        <authorList>
            <person name="Lipuma J."/>
            <person name="Spilker T."/>
            <person name="Caverly L."/>
        </authorList>
    </citation>
    <scope>NUCLEOTIDE SEQUENCE</scope>
    <source>
        <strain evidence="14">AU45194</strain>
    </source>
</reference>
<sequence length="492" mass="52928">MGRAPAARPVRRDTHASFPNRRRPAARKHSSMHIHILGICGTFMGGLAVLAREAGHTVTGCDAGVYPPMSTQLEAQGITLIEGYGAEQVDLKPDLFVIGNVVTRGNPLMEAILDRGLPYVSGPQWLGEHVLAGKWVLAVAGTHGKTTTSSMLAWLLEDAGLNPGFLIGGVPLNFGVSARLTDSSFFVIEADEYDTAFFDKRSKFVHYRPRTAVLNNLEFDHADIFPDLAAIETQFHHLVRTVPGVGRIVTNGRSDALERVLARGCWSEVERFGVDGGWQALPAEDGVPVDERFAVYSHAGRVGEVAWQVQGDHNRMNALAAIAAARHVGVPPAQAAESLASFRNVKRRMEVRGSVDGVTVYDDFAHHPTAIDTTIAGLRARIGRQNARILAVLEPRSNTMKLGVMKSQLPASLADADLVFGYGAPTGRDALGWNLAEALAPLGERARAFDDLHLLVKAVVEAARPGDHVLVMSNGGFGGVHQKLLDALGSRP</sequence>
<dbReference type="Pfam" id="PF02875">
    <property type="entry name" value="Mur_ligase_C"/>
    <property type="match status" value="1"/>
</dbReference>
<dbReference type="Pfam" id="PF08245">
    <property type="entry name" value="Mur_ligase_M"/>
    <property type="match status" value="1"/>
</dbReference>
<feature type="domain" description="Mur ligase central" evidence="13">
    <location>
        <begin position="139"/>
        <end position="325"/>
    </location>
</feature>
<dbReference type="NCBIfam" id="TIGR01081">
    <property type="entry name" value="mpl"/>
    <property type="match status" value="1"/>
</dbReference>
<evidence type="ECO:0000256" key="2">
    <source>
        <dbReference type="ARBA" id="ARBA00022618"/>
    </source>
</evidence>
<evidence type="ECO:0000256" key="1">
    <source>
        <dbReference type="ARBA" id="ARBA00022598"/>
    </source>
</evidence>
<dbReference type="PANTHER" id="PTHR43445">
    <property type="entry name" value="UDP-N-ACETYLMURAMATE--L-ALANINE LIGASE-RELATED"/>
    <property type="match status" value="1"/>
</dbReference>
<feature type="domain" description="Mur ligase N-terminal catalytic" evidence="11">
    <location>
        <begin position="33"/>
        <end position="130"/>
    </location>
</feature>
<keyword evidence="2 9" id="KW-0132">Cell division</keyword>
<dbReference type="Gene3D" id="3.40.1190.10">
    <property type="entry name" value="Mur-like, catalytic domain"/>
    <property type="match status" value="1"/>
</dbReference>
<evidence type="ECO:0000256" key="4">
    <source>
        <dbReference type="ARBA" id="ARBA00022840"/>
    </source>
</evidence>
<proteinExistence type="inferred from homology"/>
<dbReference type="InterPro" id="IPR004101">
    <property type="entry name" value="Mur_ligase_C"/>
</dbReference>
<feature type="domain" description="Mur ligase C-terminal" evidence="12">
    <location>
        <begin position="347"/>
        <end position="475"/>
    </location>
</feature>
<keyword evidence="6 9" id="KW-0573">Peptidoglycan synthesis</keyword>
<accession>A0ABT8NZD1</accession>
<keyword evidence="1 9" id="KW-0436">Ligase</keyword>
<dbReference type="EC" id="6.3.2.45" evidence="9"/>
<keyword evidence="15" id="KW-1185">Reference proteome</keyword>
<dbReference type="InterPro" id="IPR000713">
    <property type="entry name" value="Mur_ligase_N"/>
</dbReference>
<evidence type="ECO:0000256" key="10">
    <source>
        <dbReference type="SAM" id="MobiDB-lite"/>
    </source>
</evidence>
<dbReference type="InterPro" id="IPR036615">
    <property type="entry name" value="Mur_ligase_C_dom_sf"/>
</dbReference>
<dbReference type="InterPro" id="IPR013221">
    <property type="entry name" value="Mur_ligase_cen"/>
</dbReference>
<dbReference type="Gene3D" id="3.40.50.720">
    <property type="entry name" value="NAD(P)-binding Rossmann-like Domain"/>
    <property type="match status" value="1"/>
</dbReference>
<dbReference type="Pfam" id="PF01225">
    <property type="entry name" value="Mur_ligase"/>
    <property type="match status" value="1"/>
</dbReference>
<evidence type="ECO:0000256" key="8">
    <source>
        <dbReference type="ARBA" id="ARBA00023316"/>
    </source>
</evidence>
<feature type="binding site" evidence="9">
    <location>
        <begin position="141"/>
        <end position="147"/>
    </location>
    <ligand>
        <name>ATP</name>
        <dbReference type="ChEBI" id="CHEBI:30616"/>
    </ligand>
</feature>
<dbReference type="SUPFAM" id="SSF51984">
    <property type="entry name" value="MurCD N-terminal domain"/>
    <property type="match status" value="1"/>
</dbReference>
<evidence type="ECO:0000313" key="15">
    <source>
        <dbReference type="Proteomes" id="UP001172217"/>
    </source>
</evidence>
<evidence type="ECO:0000259" key="13">
    <source>
        <dbReference type="Pfam" id="PF08245"/>
    </source>
</evidence>
<comment type="pathway">
    <text evidence="9">Cell wall biogenesis; peptidoglycan recycling.</text>
</comment>
<gene>
    <name evidence="9 14" type="primary">mpl</name>
    <name evidence="14" type="ORF">QZM70_26100</name>
</gene>
<dbReference type="Gene3D" id="3.90.190.20">
    <property type="entry name" value="Mur ligase, C-terminal domain"/>
    <property type="match status" value="1"/>
</dbReference>
<dbReference type="InterPro" id="IPR005757">
    <property type="entry name" value="Mpl"/>
</dbReference>